<organismHost>
    <name type="scientific">Aedes pseudoscutellaris</name>
    <name type="common">Mosquito</name>
    <name type="synonym">Stegomyia pseudoscutellaris</name>
    <dbReference type="NCBI Taxonomy" id="316597"/>
</organismHost>
<proteinExistence type="predicted"/>
<evidence type="ECO:0000256" key="1">
    <source>
        <dbReference type="SAM" id="MobiDB-lite"/>
    </source>
</evidence>
<protein>
    <submittedName>
        <fullName evidence="2">VP9</fullName>
    </submittedName>
</protein>
<sequence>MNSQKVQALTTVSKLSPLDKVVKGRNIPFSMPGDRVIMLKISSLFKFNREDKESDSKFDLVPTDCGICMVKTQLNQNEQKRTTFNDGKVIEIITYEQMKDILPMIKQVVHEFYSWRRGLMDTSTLEARNEWKRVSQLDFRRCNSSLIFYISILILSEYIIEIPIEYLTVFYGGYNFNNIRTGEWFNTDDFNNYQKIIKSGDVCDLFLINDIGEYKYINAITHVTKTNMIFSFNMQVPRPPQFNTTMKVRQTLSENKKQKSSSTSPETDSDMSEFFGDN</sequence>
<accession>A0A679DYM0</accession>
<dbReference type="EMBL" id="LC496856">
    <property type="protein sequence ID" value="BBN21024.1"/>
    <property type="molecule type" value="Genomic_RNA"/>
</dbReference>
<evidence type="ECO:0000313" key="2">
    <source>
        <dbReference type="EMBL" id="BBN21024.1"/>
    </source>
</evidence>
<name>A0A679DYM0_APRV</name>
<reference evidence="2" key="1">
    <citation type="journal article" date="2020" name="Viruses">
        <title>Entomological Assessment of the Status and Risk of Mosquito-borne Arboviral Transmission in Ghana.</title>
        <authorList>
            <person name="Amoa-Bosompem M."/>
            <person name="Kobayashi D."/>
            <person name="Murota K."/>
            <person name="Faizah A.N."/>
            <person name="Itokawa K."/>
            <person name="Fujita R."/>
            <person name="Osei J.H.N."/>
            <person name="Agbosu E."/>
            <person name="Pratt D."/>
            <person name="Kimura S."/>
            <person name="Kwofie K.D."/>
            <person name="Ohashi M."/>
            <person name="Bonney J.H.K."/>
            <person name="Dadzie S."/>
            <person name="Sasaki T."/>
            <person name="Ohta N."/>
            <person name="Isawa H."/>
            <person name="Sawabe K."/>
            <person name="Iwanaga S."/>
        </authorList>
    </citation>
    <scope>NUCLEOTIDE SEQUENCE</scope>
    <source>
        <strain evidence="2">15AC18</strain>
    </source>
</reference>
<feature type="region of interest" description="Disordered" evidence="1">
    <location>
        <begin position="252"/>
        <end position="278"/>
    </location>
</feature>
<organism evidence="2">
    <name type="scientific">Aedes pseudoscutellaris reovirus</name>
    <name type="common">ApRV</name>
    <dbReference type="NCBI Taxonomy" id="341721"/>
    <lineage>
        <taxon>Viruses</taxon>
        <taxon>Riboviria</taxon>
        <taxon>Orthornavirae</taxon>
        <taxon>Duplornaviricota</taxon>
        <taxon>Resentoviricetes</taxon>
        <taxon>Reovirales</taxon>
        <taxon>Spinareoviridae</taxon>
        <taxon>Dinovernavirus</taxon>
    </lineage>
</organism>